<comment type="caution">
    <text evidence="1">The sequence shown here is derived from an EMBL/GenBank/DDBJ whole genome shotgun (WGS) entry which is preliminary data.</text>
</comment>
<protein>
    <submittedName>
        <fullName evidence="1">Uncharacterized protein</fullName>
    </submittedName>
</protein>
<proteinExistence type="predicted"/>
<name>A0A3S5AYU3_9PLAT</name>
<organism evidence="1 2">
    <name type="scientific">Protopolystoma xenopodis</name>
    <dbReference type="NCBI Taxonomy" id="117903"/>
    <lineage>
        <taxon>Eukaryota</taxon>
        <taxon>Metazoa</taxon>
        <taxon>Spiralia</taxon>
        <taxon>Lophotrochozoa</taxon>
        <taxon>Platyhelminthes</taxon>
        <taxon>Monogenea</taxon>
        <taxon>Polyopisthocotylea</taxon>
        <taxon>Polystomatidea</taxon>
        <taxon>Polystomatidae</taxon>
        <taxon>Protopolystoma</taxon>
    </lineage>
</organism>
<keyword evidence="2" id="KW-1185">Reference proteome</keyword>
<dbReference type="AlphaFoldDB" id="A0A3S5AYU3"/>
<sequence>MEISTYLYQVEIFLAFLFCPIAFQRSGTSLAAAPVSASFVGTAVTTPALTSLSQAIPGANVAPATTTLLVHTTGAHLTGHQQALQQHQSAQTRHPIQRVNMCSIEIF</sequence>
<accession>A0A3S5AYU3</accession>
<dbReference type="EMBL" id="CAAALY010097643">
    <property type="protein sequence ID" value="VEL28769.1"/>
    <property type="molecule type" value="Genomic_DNA"/>
</dbReference>
<evidence type="ECO:0000313" key="2">
    <source>
        <dbReference type="Proteomes" id="UP000784294"/>
    </source>
</evidence>
<dbReference type="Proteomes" id="UP000784294">
    <property type="component" value="Unassembled WGS sequence"/>
</dbReference>
<evidence type="ECO:0000313" key="1">
    <source>
        <dbReference type="EMBL" id="VEL28769.1"/>
    </source>
</evidence>
<gene>
    <name evidence="1" type="ORF">PXEA_LOCUS22209</name>
</gene>
<reference evidence="1" key="1">
    <citation type="submission" date="2018-11" db="EMBL/GenBank/DDBJ databases">
        <authorList>
            <consortium name="Pathogen Informatics"/>
        </authorList>
    </citation>
    <scope>NUCLEOTIDE SEQUENCE</scope>
</reference>